<dbReference type="Proteomes" id="UP000644693">
    <property type="component" value="Unassembled WGS sequence"/>
</dbReference>
<dbReference type="GO" id="GO:0032049">
    <property type="term" value="P:cardiolipin biosynthetic process"/>
    <property type="evidence" value="ECO:0007669"/>
    <property type="project" value="UniProtKB-ARBA"/>
</dbReference>
<dbReference type="PANTHER" id="PTHR21248">
    <property type="entry name" value="CARDIOLIPIN SYNTHASE"/>
    <property type="match status" value="1"/>
</dbReference>
<dbReference type="GO" id="GO:0030572">
    <property type="term" value="F:phosphatidyltransferase activity"/>
    <property type="evidence" value="ECO:0007669"/>
    <property type="project" value="UniProtKB-ARBA"/>
</dbReference>
<reference evidence="3" key="2">
    <citation type="submission" date="2020-09" db="EMBL/GenBank/DDBJ databases">
        <authorList>
            <person name="Sun Q."/>
            <person name="Kim S."/>
        </authorList>
    </citation>
    <scope>NUCLEOTIDE SEQUENCE</scope>
    <source>
        <strain evidence="3">KCTC 23430</strain>
    </source>
</reference>
<accession>A0A918XKI9</accession>
<dbReference type="InterPro" id="IPR025202">
    <property type="entry name" value="PLD-like_dom"/>
</dbReference>
<organism evidence="3 4">
    <name type="scientific">Parahalioglobus pacificus</name>
    <dbReference type="NCBI Taxonomy" id="930806"/>
    <lineage>
        <taxon>Bacteria</taxon>
        <taxon>Pseudomonadati</taxon>
        <taxon>Pseudomonadota</taxon>
        <taxon>Gammaproteobacteria</taxon>
        <taxon>Cellvibrionales</taxon>
        <taxon>Halieaceae</taxon>
        <taxon>Parahalioglobus</taxon>
    </lineage>
</organism>
<reference evidence="3" key="1">
    <citation type="journal article" date="2014" name="Int. J. Syst. Evol. Microbiol.">
        <title>Complete genome sequence of Corynebacterium casei LMG S-19264T (=DSM 44701T), isolated from a smear-ripened cheese.</title>
        <authorList>
            <consortium name="US DOE Joint Genome Institute (JGI-PGF)"/>
            <person name="Walter F."/>
            <person name="Albersmeier A."/>
            <person name="Kalinowski J."/>
            <person name="Ruckert C."/>
        </authorList>
    </citation>
    <scope>NUCLEOTIDE SEQUENCE</scope>
    <source>
        <strain evidence="3">KCTC 23430</strain>
    </source>
</reference>
<evidence type="ECO:0000313" key="3">
    <source>
        <dbReference type="EMBL" id="GHD36342.1"/>
    </source>
</evidence>
<feature type="domain" description="PLD phosphodiesterase" evidence="2">
    <location>
        <begin position="413"/>
        <end position="440"/>
    </location>
</feature>
<feature type="signal peptide" evidence="1">
    <location>
        <begin position="1"/>
        <end position="32"/>
    </location>
</feature>
<evidence type="ECO:0000259" key="2">
    <source>
        <dbReference type="PROSITE" id="PS50035"/>
    </source>
</evidence>
<sequence>MLCSIDRKRVFETTPFAHCLALGLVLTLNACASIDFTAPKSQSHALTDTDTTQLGESLAYSHGYPEGHSGFHLLSDAIDALAVRLLVADAAQRSLDVQYYLINNDIIGRVFLAYLLKAADRGVRVRLLIDDISTRNMEELLAGLASHPNLELRLFNPFANRRFRGADAWDFARLNRRMHNKSLTADNQVTIVGGRNIAREYFAANMEYNFGDLDTLAIGPVVQDTSAMFDAFWAHERAVPYEQLSEQQPDQGERLAAAVAKLEDAVERVNNSVYGKALSSAYSEYLATSASRFEVAPYRLVFDSPDKVFGKVSGNEAIVTPLGEAARSANQKLLVISPYFVPRAAGIKSLQGMADTGVQIDVVTNGLAAIDHIWVYGGYAPARKPLLRHGVRLFEMRGDQGFSGTVEAGTEKAKSSLHTKAFVVDKRYVFMGSFNWDPRSSGINTELGILMDAPKIAGQITGLVETTSAERGYQPFLNERGDINWRSMEGGEWRIHDKEPESSWGRRAAAKLTRLLPIRSQL</sequence>
<comment type="caution">
    <text evidence="3">The sequence shown here is derived from an EMBL/GenBank/DDBJ whole genome shotgun (WGS) entry which is preliminary data.</text>
</comment>
<keyword evidence="1" id="KW-0732">Signal</keyword>
<dbReference type="CDD" id="cd09113">
    <property type="entry name" value="PLDc_ymdC_like_2"/>
    <property type="match status" value="1"/>
</dbReference>
<evidence type="ECO:0000313" key="4">
    <source>
        <dbReference type="Proteomes" id="UP000644693"/>
    </source>
</evidence>
<feature type="domain" description="PLD phosphodiesterase" evidence="2">
    <location>
        <begin position="174"/>
        <end position="201"/>
    </location>
</feature>
<feature type="chain" id="PRO_5037116244" evidence="1">
    <location>
        <begin position="33"/>
        <end position="522"/>
    </location>
</feature>
<dbReference type="SUPFAM" id="SSF56024">
    <property type="entry name" value="Phospholipase D/nuclease"/>
    <property type="match status" value="2"/>
</dbReference>
<dbReference type="CDD" id="cd09111">
    <property type="entry name" value="PLDc_ymdC_like_1"/>
    <property type="match status" value="1"/>
</dbReference>
<proteinExistence type="predicted"/>
<dbReference type="PANTHER" id="PTHR21248:SF12">
    <property type="entry name" value="CARDIOLIPIN SYNTHASE C"/>
    <property type="match status" value="1"/>
</dbReference>
<dbReference type="InterPro" id="IPR001736">
    <property type="entry name" value="PLipase_D/transphosphatidylase"/>
</dbReference>
<evidence type="ECO:0000256" key="1">
    <source>
        <dbReference type="SAM" id="SignalP"/>
    </source>
</evidence>
<gene>
    <name evidence="3" type="ORF">GCM10007053_24670</name>
</gene>
<dbReference type="PROSITE" id="PS50035">
    <property type="entry name" value="PLD"/>
    <property type="match status" value="2"/>
</dbReference>
<keyword evidence="4" id="KW-1185">Reference proteome</keyword>
<dbReference type="SMART" id="SM00155">
    <property type="entry name" value="PLDc"/>
    <property type="match status" value="2"/>
</dbReference>
<dbReference type="EMBL" id="BMYM01000002">
    <property type="protein sequence ID" value="GHD36342.1"/>
    <property type="molecule type" value="Genomic_DNA"/>
</dbReference>
<dbReference type="Pfam" id="PF13091">
    <property type="entry name" value="PLDc_2"/>
    <property type="match status" value="2"/>
</dbReference>
<name>A0A918XKI9_9GAMM</name>
<dbReference type="AlphaFoldDB" id="A0A918XKI9"/>
<protein>
    <submittedName>
        <fullName evidence="3">Phospholipase D family protein</fullName>
    </submittedName>
</protein>
<dbReference type="Gene3D" id="3.30.870.10">
    <property type="entry name" value="Endonuclease Chain A"/>
    <property type="match status" value="2"/>
</dbReference>